<evidence type="ECO:0000256" key="3">
    <source>
        <dbReference type="ARBA" id="ARBA00022729"/>
    </source>
</evidence>
<evidence type="ECO:0000313" key="9">
    <source>
        <dbReference type="EMBL" id="NWU99399.1"/>
    </source>
</evidence>
<gene>
    <name evidence="9" type="primary">Trav262_2</name>
    <name evidence="9" type="ORF">UPUEPO_R07956</name>
</gene>
<dbReference type="InterPro" id="IPR007110">
    <property type="entry name" value="Ig-like_dom"/>
</dbReference>
<feature type="domain" description="Ig-like" evidence="8">
    <location>
        <begin position="5"/>
        <end position="102"/>
    </location>
</feature>
<evidence type="ECO:0000256" key="1">
    <source>
        <dbReference type="ARBA" id="ARBA00004236"/>
    </source>
</evidence>
<protein>
    <submittedName>
        <fullName evidence="9">TVAZ2 protein</fullName>
    </submittedName>
</protein>
<dbReference type="Gene3D" id="2.60.40.10">
    <property type="entry name" value="Immunoglobulins"/>
    <property type="match status" value="1"/>
</dbReference>
<keyword evidence="3" id="KW-0732">Signal</keyword>
<reference evidence="9 10" key="1">
    <citation type="submission" date="2019-09" db="EMBL/GenBank/DDBJ databases">
        <title>Bird 10,000 Genomes (B10K) Project - Family phase.</title>
        <authorList>
            <person name="Zhang G."/>
        </authorList>
    </citation>
    <scope>NUCLEOTIDE SEQUENCE [LARGE SCALE GENOMIC DNA]</scope>
    <source>
        <strain evidence="9">B10K-DU-012-37</strain>
    </source>
</reference>
<dbReference type="OrthoDB" id="9631130at2759"/>
<organism evidence="9 10">
    <name type="scientific">Upupa epops</name>
    <name type="common">Eurasian hoopoe</name>
    <dbReference type="NCBI Taxonomy" id="57439"/>
    <lineage>
        <taxon>Eukaryota</taxon>
        <taxon>Metazoa</taxon>
        <taxon>Chordata</taxon>
        <taxon>Craniata</taxon>
        <taxon>Vertebrata</taxon>
        <taxon>Euteleostomi</taxon>
        <taxon>Archelosauria</taxon>
        <taxon>Archosauria</taxon>
        <taxon>Dinosauria</taxon>
        <taxon>Saurischia</taxon>
        <taxon>Theropoda</taxon>
        <taxon>Coelurosauria</taxon>
        <taxon>Aves</taxon>
        <taxon>Neognathae</taxon>
        <taxon>Neoaves</taxon>
        <taxon>Telluraves</taxon>
        <taxon>Coraciimorphae</taxon>
        <taxon>Bucerotiformes</taxon>
        <taxon>Upupidae</taxon>
        <taxon>Upupa</taxon>
    </lineage>
</organism>
<evidence type="ECO:0000256" key="5">
    <source>
        <dbReference type="ARBA" id="ARBA00023136"/>
    </source>
</evidence>
<accession>A0A7K6BD87</accession>
<evidence type="ECO:0000256" key="6">
    <source>
        <dbReference type="ARBA" id="ARBA00023157"/>
    </source>
</evidence>
<dbReference type="PROSITE" id="PS50835">
    <property type="entry name" value="IG_LIKE"/>
    <property type="match status" value="1"/>
</dbReference>
<dbReference type="GO" id="GO:0009617">
    <property type="term" value="P:response to bacterium"/>
    <property type="evidence" value="ECO:0007669"/>
    <property type="project" value="TreeGrafter"/>
</dbReference>
<dbReference type="GO" id="GO:0005886">
    <property type="term" value="C:plasma membrane"/>
    <property type="evidence" value="ECO:0007669"/>
    <property type="project" value="UniProtKB-SubCell"/>
</dbReference>
<keyword evidence="5" id="KW-0472">Membrane</keyword>
<dbReference type="PANTHER" id="PTHR19433:SF111">
    <property type="entry name" value="T CELL RECEPTOR ALPHA VARIABLE 4"/>
    <property type="match status" value="1"/>
</dbReference>
<evidence type="ECO:0000256" key="4">
    <source>
        <dbReference type="ARBA" id="ARBA00022859"/>
    </source>
</evidence>
<comment type="subcellular location">
    <subcellularLocation>
        <location evidence="1">Cell membrane</location>
    </subcellularLocation>
</comment>
<dbReference type="InterPro" id="IPR052051">
    <property type="entry name" value="TCR_complex_component"/>
</dbReference>
<comment type="caution">
    <text evidence="9">The sequence shown here is derived from an EMBL/GenBank/DDBJ whole genome shotgun (WGS) entry which is preliminary data.</text>
</comment>
<keyword evidence="4" id="KW-0391">Immunity</keyword>
<dbReference type="AlphaFoldDB" id="A0A7K6BD87"/>
<dbReference type="Pfam" id="PF07686">
    <property type="entry name" value="V-set"/>
    <property type="match status" value="1"/>
</dbReference>
<dbReference type="EMBL" id="VZRI01011507">
    <property type="protein sequence ID" value="NWU99399.1"/>
    <property type="molecule type" value="Genomic_DNA"/>
</dbReference>
<evidence type="ECO:0000259" key="8">
    <source>
        <dbReference type="PROSITE" id="PS50835"/>
    </source>
</evidence>
<keyword evidence="2" id="KW-1003">Cell membrane</keyword>
<keyword evidence="7" id="KW-0325">Glycoprotein</keyword>
<dbReference type="Proteomes" id="UP000544127">
    <property type="component" value="Unassembled WGS sequence"/>
</dbReference>
<proteinExistence type="predicted"/>
<evidence type="ECO:0000256" key="2">
    <source>
        <dbReference type="ARBA" id="ARBA00022475"/>
    </source>
</evidence>
<feature type="non-terminal residue" evidence="9">
    <location>
        <position position="1"/>
    </location>
</feature>
<keyword evidence="6" id="KW-1015">Disulfide bond</keyword>
<sequence>FFLSSAVTVARAQVQQESSAETTEGIAISINCSHPTIQMFDYIYWYRLLPGRGPTFLVSGHRGNKVMRDPPGRLLVAKDRLSSALWLDRPRRRDAAVYYCSL</sequence>
<name>A0A7K6BD87_UPUEP</name>
<dbReference type="PANTHER" id="PTHR19433">
    <property type="entry name" value="T-CELL RECEPTOR ALPHA CHAIN V REGION-RELATED"/>
    <property type="match status" value="1"/>
</dbReference>
<evidence type="ECO:0000313" key="10">
    <source>
        <dbReference type="Proteomes" id="UP000544127"/>
    </source>
</evidence>
<dbReference type="InterPro" id="IPR036179">
    <property type="entry name" value="Ig-like_dom_sf"/>
</dbReference>
<dbReference type="InterPro" id="IPR013783">
    <property type="entry name" value="Ig-like_fold"/>
</dbReference>
<dbReference type="GO" id="GO:0002376">
    <property type="term" value="P:immune system process"/>
    <property type="evidence" value="ECO:0007669"/>
    <property type="project" value="UniProtKB-KW"/>
</dbReference>
<dbReference type="SUPFAM" id="SSF48726">
    <property type="entry name" value="Immunoglobulin"/>
    <property type="match status" value="1"/>
</dbReference>
<evidence type="ECO:0000256" key="7">
    <source>
        <dbReference type="ARBA" id="ARBA00023180"/>
    </source>
</evidence>
<dbReference type="SMART" id="SM00406">
    <property type="entry name" value="IGv"/>
    <property type="match status" value="1"/>
</dbReference>
<dbReference type="InterPro" id="IPR013106">
    <property type="entry name" value="Ig_V-set"/>
</dbReference>
<feature type="non-terminal residue" evidence="9">
    <location>
        <position position="102"/>
    </location>
</feature>
<keyword evidence="10" id="KW-1185">Reference proteome</keyword>